<name>A0A6P2DJP9_9BACT</name>
<dbReference type="RefSeq" id="WP_162673039.1">
    <property type="nucleotide sequence ID" value="NZ_LR593886.1"/>
</dbReference>
<evidence type="ECO:0000313" key="6">
    <source>
        <dbReference type="EMBL" id="VTS03471.1"/>
    </source>
</evidence>
<feature type="domain" description="CheW-like" evidence="5">
    <location>
        <begin position="16"/>
        <end position="156"/>
    </location>
</feature>
<dbReference type="EMBL" id="LR593886">
    <property type="protein sequence ID" value="VTS03471.1"/>
    <property type="molecule type" value="Genomic_DNA"/>
</dbReference>
<dbReference type="Gene3D" id="2.40.50.180">
    <property type="entry name" value="CheA-289, Domain 4"/>
    <property type="match status" value="1"/>
</dbReference>
<dbReference type="SUPFAM" id="SSF50341">
    <property type="entry name" value="CheW-like"/>
    <property type="match status" value="1"/>
</dbReference>
<dbReference type="Pfam" id="PF01584">
    <property type="entry name" value="CheW"/>
    <property type="match status" value="1"/>
</dbReference>
<keyword evidence="7" id="KW-1185">Reference proteome</keyword>
<dbReference type="GO" id="GO:0007165">
    <property type="term" value="P:signal transduction"/>
    <property type="evidence" value="ECO:0007669"/>
    <property type="project" value="InterPro"/>
</dbReference>
<keyword evidence="4" id="KW-0472">Membrane</keyword>
<evidence type="ECO:0000256" key="1">
    <source>
        <dbReference type="ARBA" id="ARBA00004496"/>
    </source>
</evidence>
<proteinExistence type="predicted"/>
<dbReference type="AlphaFoldDB" id="A0A6P2DJP9"/>
<keyword evidence="4" id="KW-1133">Transmembrane helix</keyword>
<evidence type="ECO:0000259" key="5">
    <source>
        <dbReference type="PROSITE" id="PS50851"/>
    </source>
</evidence>
<dbReference type="InterPro" id="IPR002545">
    <property type="entry name" value="CheW-lke_dom"/>
</dbReference>
<evidence type="ECO:0000256" key="3">
    <source>
        <dbReference type="ARBA" id="ARBA00022490"/>
    </source>
</evidence>
<accession>A0A6P2DJP9</accession>
<dbReference type="Gene3D" id="2.30.30.40">
    <property type="entry name" value="SH3 Domains"/>
    <property type="match status" value="1"/>
</dbReference>
<organism evidence="6 7">
    <name type="scientific">Gemmata massiliana</name>
    <dbReference type="NCBI Taxonomy" id="1210884"/>
    <lineage>
        <taxon>Bacteria</taxon>
        <taxon>Pseudomonadati</taxon>
        <taxon>Planctomycetota</taxon>
        <taxon>Planctomycetia</taxon>
        <taxon>Gemmatales</taxon>
        <taxon>Gemmataceae</taxon>
        <taxon>Gemmata</taxon>
    </lineage>
</organism>
<gene>
    <name evidence="6" type="ORF">SOIL9_71720</name>
</gene>
<dbReference type="PANTHER" id="PTHR22617:SF45">
    <property type="entry name" value="CHEMOTAXIS PROTEIN CHEW"/>
    <property type="match status" value="1"/>
</dbReference>
<dbReference type="PROSITE" id="PS50851">
    <property type="entry name" value="CHEW"/>
    <property type="match status" value="1"/>
</dbReference>
<protein>
    <recommendedName>
        <fullName evidence="2">Chemotaxis protein CheW</fullName>
    </recommendedName>
</protein>
<dbReference type="SMART" id="SM00260">
    <property type="entry name" value="CheW"/>
    <property type="match status" value="1"/>
</dbReference>
<reference evidence="6 7" key="1">
    <citation type="submission" date="2019-05" db="EMBL/GenBank/DDBJ databases">
        <authorList>
            <consortium name="Science for Life Laboratories"/>
        </authorList>
    </citation>
    <scope>NUCLEOTIDE SEQUENCE [LARGE SCALE GENOMIC DNA]</scope>
    <source>
        <strain evidence="6">Soil9</strain>
    </source>
</reference>
<feature type="transmembrane region" description="Helical" evidence="4">
    <location>
        <begin position="82"/>
        <end position="102"/>
    </location>
</feature>
<dbReference type="Proteomes" id="UP000464178">
    <property type="component" value="Chromosome"/>
</dbReference>
<dbReference type="GO" id="GO:0006935">
    <property type="term" value="P:chemotaxis"/>
    <property type="evidence" value="ECO:0007669"/>
    <property type="project" value="InterPro"/>
</dbReference>
<keyword evidence="3" id="KW-0963">Cytoplasm</keyword>
<dbReference type="GO" id="GO:0005829">
    <property type="term" value="C:cytosol"/>
    <property type="evidence" value="ECO:0007669"/>
    <property type="project" value="TreeGrafter"/>
</dbReference>
<dbReference type="PANTHER" id="PTHR22617">
    <property type="entry name" value="CHEMOTAXIS SENSOR HISTIDINE KINASE-RELATED"/>
    <property type="match status" value="1"/>
</dbReference>
<evidence type="ECO:0000256" key="4">
    <source>
        <dbReference type="SAM" id="Phobius"/>
    </source>
</evidence>
<dbReference type="InterPro" id="IPR036061">
    <property type="entry name" value="CheW-like_dom_sf"/>
</dbReference>
<keyword evidence="4" id="KW-0812">Transmembrane</keyword>
<dbReference type="InterPro" id="IPR039315">
    <property type="entry name" value="CheW"/>
</dbReference>
<evidence type="ECO:0000313" key="7">
    <source>
        <dbReference type="Proteomes" id="UP000464178"/>
    </source>
</evidence>
<comment type="subcellular location">
    <subcellularLocation>
        <location evidence="1">Cytoplasm</location>
    </subcellularLocation>
</comment>
<dbReference type="CDD" id="cd00732">
    <property type="entry name" value="CheW"/>
    <property type="match status" value="1"/>
</dbReference>
<sequence length="161" mass="17357">MGSLDSHDKTELVGHGSQFLAFRLGDEEYGVEILRVQEIKGYSRITPLPNTPPEMKGVMNLRGAVVPIMDLRTRLGMREAEYTVFTVIIVVTVGTKIVGLVVDAVSDVLNVEPDEKLPAPDLGAGVDTSFLNGIARTGERLVSLLNIDKLVGNANEPSLSV</sequence>
<dbReference type="KEGG" id="gms:SOIL9_71720"/>
<evidence type="ECO:0000256" key="2">
    <source>
        <dbReference type="ARBA" id="ARBA00021483"/>
    </source>
</evidence>